<dbReference type="EMBL" id="JAAOIC020000048">
    <property type="protein sequence ID" value="KAG8037058.1"/>
    <property type="molecule type" value="Genomic_DNA"/>
</dbReference>
<organism evidence="1 2">
    <name type="scientific">Cotesia typhae</name>
    <dbReference type="NCBI Taxonomy" id="2053667"/>
    <lineage>
        <taxon>Eukaryota</taxon>
        <taxon>Metazoa</taxon>
        <taxon>Ecdysozoa</taxon>
        <taxon>Arthropoda</taxon>
        <taxon>Hexapoda</taxon>
        <taxon>Insecta</taxon>
        <taxon>Pterygota</taxon>
        <taxon>Neoptera</taxon>
        <taxon>Endopterygota</taxon>
        <taxon>Hymenoptera</taxon>
        <taxon>Apocrita</taxon>
        <taxon>Ichneumonoidea</taxon>
        <taxon>Braconidae</taxon>
        <taxon>Microgastrinae</taxon>
        <taxon>Cotesia</taxon>
    </lineage>
</organism>
<dbReference type="PANTHER" id="PTHR21255:SF7">
    <property type="entry name" value="DYNEIN LIGHT CHAIN TCTEX-TYPE PROTEIN 2B"/>
    <property type="match status" value="1"/>
</dbReference>
<proteinExistence type="predicted"/>
<dbReference type="GO" id="GO:0005737">
    <property type="term" value="C:cytoplasm"/>
    <property type="evidence" value="ECO:0007669"/>
    <property type="project" value="TreeGrafter"/>
</dbReference>
<dbReference type="GO" id="GO:0045505">
    <property type="term" value="F:dynein intermediate chain binding"/>
    <property type="evidence" value="ECO:0007669"/>
    <property type="project" value="TreeGrafter"/>
</dbReference>
<name>A0A8J5R2V6_9HYME</name>
<dbReference type="Proteomes" id="UP000729913">
    <property type="component" value="Unassembled WGS sequence"/>
</dbReference>
<accession>A0A8J5R2V6</accession>
<dbReference type="CDD" id="cd21459">
    <property type="entry name" value="DLC-like_TCTEX1D2"/>
    <property type="match status" value="1"/>
</dbReference>
<dbReference type="PANTHER" id="PTHR21255">
    <property type="entry name" value="T-COMPLEX-ASSOCIATED-TESTIS-EXPRESSED 1/ DYNEIN LIGHT CHAIN"/>
    <property type="match status" value="1"/>
</dbReference>
<evidence type="ECO:0000313" key="1">
    <source>
        <dbReference type="EMBL" id="KAG8037058.1"/>
    </source>
</evidence>
<keyword evidence="2" id="KW-1185">Reference proteome</keyword>
<reference evidence="1" key="2">
    <citation type="submission" date="2021-04" db="EMBL/GenBank/DDBJ databases">
        <title>Genome-wide patterns of bracovirus chromosomal integration into multiple host tissues during parasitism.</title>
        <authorList>
            <person name="Chebbi M.A.C."/>
        </authorList>
    </citation>
    <scope>NUCLEOTIDE SEQUENCE</scope>
    <source>
        <tissue evidence="1">Whole body</tissue>
    </source>
</reference>
<dbReference type="AlphaFoldDB" id="A0A8J5R2V6"/>
<dbReference type="GO" id="GO:0007018">
    <property type="term" value="P:microtubule-based movement"/>
    <property type="evidence" value="ECO:0007669"/>
    <property type="project" value="TreeGrafter"/>
</dbReference>
<evidence type="ECO:0000313" key="2">
    <source>
        <dbReference type="Proteomes" id="UP000729913"/>
    </source>
</evidence>
<gene>
    <name evidence="1" type="ORF">G9C98_004380</name>
</gene>
<dbReference type="InterPro" id="IPR005334">
    <property type="entry name" value="Tctex-1-like"/>
</dbReference>
<dbReference type="OrthoDB" id="10260741at2759"/>
<protein>
    <recommendedName>
        <fullName evidence="3">Tctex1 domain-containing protein 2</fullName>
    </recommendedName>
</protein>
<sequence>MTTNEILLRIKSVLSLLTKLNFQQYKYIVNVVLGEQRGAGVKIGTRCLWDAEADDYAHGNFINETIFCVACVYAVFFY</sequence>
<reference evidence="1" key="1">
    <citation type="submission" date="2020-03" db="EMBL/GenBank/DDBJ databases">
        <authorList>
            <person name="Chebbi M.A."/>
            <person name="Drezen J.M."/>
        </authorList>
    </citation>
    <scope>NUCLEOTIDE SEQUENCE</scope>
    <source>
        <tissue evidence="1">Whole body</tissue>
    </source>
</reference>
<comment type="caution">
    <text evidence="1">The sequence shown here is derived from an EMBL/GenBank/DDBJ whole genome shotgun (WGS) entry which is preliminary data.</text>
</comment>
<evidence type="ECO:0008006" key="3">
    <source>
        <dbReference type="Google" id="ProtNLM"/>
    </source>
</evidence>
<dbReference type="GO" id="GO:0005868">
    <property type="term" value="C:cytoplasmic dynein complex"/>
    <property type="evidence" value="ECO:0007669"/>
    <property type="project" value="TreeGrafter"/>
</dbReference>
<dbReference type="Pfam" id="PF03645">
    <property type="entry name" value="Tctex-1"/>
    <property type="match status" value="1"/>
</dbReference>